<feature type="domain" description="Protein kinase" evidence="6">
    <location>
        <begin position="76"/>
        <end position="341"/>
    </location>
</feature>
<keyword evidence="8" id="KW-1185">Reference proteome</keyword>
<accession>A0A8K1CLB3</accession>
<dbReference type="PROSITE" id="PS50011">
    <property type="entry name" value="PROTEIN_KINASE_DOM"/>
    <property type="match status" value="1"/>
</dbReference>
<keyword evidence="5" id="KW-0732">Signal</keyword>
<evidence type="ECO:0000256" key="1">
    <source>
        <dbReference type="ARBA" id="ARBA00022741"/>
    </source>
</evidence>
<dbReference type="InterPro" id="IPR017441">
    <property type="entry name" value="Protein_kinase_ATP_BS"/>
</dbReference>
<feature type="binding site" evidence="3">
    <location>
        <position position="109"/>
    </location>
    <ligand>
        <name>ATP</name>
        <dbReference type="ChEBI" id="CHEBI:30616"/>
    </ligand>
</feature>
<keyword evidence="4" id="KW-0723">Serine/threonine-protein kinase</keyword>
<dbReference type="InterPro" id="IPR011009">
    <property type="entry name" value="Kinase-like_dom_sf"/>
</dbReference>
<keyword evidence="4" id="KW-0808">Transferase</keyword>
<dbReference type="GO" id="GO:0005524">
    <property type="term" value="F:ATP binding"/>
    <property type="evidence" value="ECO:0007669"/>
    <property type="project" value="UniProtKB-UniRule"/>
</dbReference>
<feature type="chain" id="PRO_5035422994" description="Protein kinase domain-containing protein" evidence="5">
    <location>
        <begin position="24"/>
        <end position="342"/>
    </location>
</feature>
<dbReference type="Pfam" id="PF00069">
    <property type="entry name" value="Pkinase"/>
    <property type="match status" value="1"/>
</dbReference>
<evidence type="ECO:0000256" key="3">
    <source>
        <dbReference type="PROSITE-ProRule" id="PRU10141"/>
    </source>
</evidence>
<sequence>MGTARWPMGFAVATVAMAATAGAMGPTNARAEGKYSAITPFRHEPAFRSTKDKWPLVITPDAQRQLPVYRDFGALYNVGSVIGRGGFGLVHLGRDNASNAPVAIKRVCKKTTSKEKFLQEVEILRTMGGSHNVVELCDAFETDDAYVLVTELVDGQELFDHLMDNGVFTENQAQSFVREVAQTLSYLHAHDVVHGDIKPENILLSASSSSIRLIDFGQSFRANDRSERQRSVGSGVATMAYAPPEVIRGAKSATEETGRAIDMWALGVVLYIILCGYHPFDPENGVADDVLRSRILTGEMDCSSPEWLALSSEARDLIQRLLHADPATRCSAEEVLTHVWLS</sequence>
<dbReference type="FunFam" id="1.10.510.10:FF:000571">
    <property type="entry name" value="Maternal embryonic leucine zipper kinase"/>
    <property type="match status" value="1"/>
</dbReference>
<evidence type="ECO:0000259" key="6">
    <source>
        <dbReference type="PROSITE" id="PS50011"/>
    </source>
</evidence>
<dbReference type="OrthoDB" id="40902at2759"/>
<dbReference type="SUPFAM" id="SSF56112">
    <property type="entry name" value="Protein kinase-like (PK-like)"/>
    <property type="match status" value="1"/>
</dbReference>
<proteinExistence type="inferred from homology"/>
<reference evidence="7" key="1">
    <citation type="submission" date="2019-03" db="EMBL/GenBank/DDBJ databases">
        <title>Long read genome sequence of the mycoparasitic Pythium oligandrum ATCC 38472 isolated from sugarbeet rhizosphere.</title>
        <authorList>
            <person name="Gaulin E."/>
        </authorList>
    </citation>
    <scope>NUCLEOTIDE SEQUENCE</scope>
    <source>
        <strain evidence="7">ATCC 38472_TT</strain>
    </source>
</reference>
<keyword evidence="4" id="KW-0418">Kinase</keyword>
<evidence type="ECO:0000256" key="4">
    <source>
        <dbReference type="RuleBase" id="RU000304"/>
    </source>
</evidence>
<dbReference type="SMART" id="SM00220">
    <property type="entry name" value="S_TKc"/>
    <property type="match status" value="1"/>
</dbReference>
<dbReference type="InterPro" id="IPR008271">
    <property type="entry name" value="Ser/Thr_kinase_AS"/>
</dbReference>
<feature type="signal peptide" evidence="5">
    <location>
        <begin position="1"/>
        <end position="23"/>
    </location>
</feature>
<gene>
    <name evidence="7" type="ORF">Poli38472_008378</name>
</gene>
<organism evidence="7 8">
    <name type="scientific">Pythium oligandrum</name>
    <name type="common">Mycoparasitic fungus</name>
    <dbReference type="NCBI Taxonomy" id="41045"/>
    <lineage>
        <taxon>Eukaryota</taxon>
        <taxon>Sar</taxon>
        <taxon>Stramenopiles</taxon>
        <taxon>Oomycota</taxon>
        <taxon>Peronosporomycetes</taxon>
        <taxon>Pythiales</taxon>
        <taxon>Pythiaceae</taxon>
        <taxon>Pythium</taxon>
    </lineage>
</organism>
<evidence type="ECO:0000256" key="5">
    <source>
        <dbReference type="SAM" id="SignalP"/>
    </source>
</evidence>
<evidence type="ECO:0000313" key="7">
    <source>
        <dbReference type="EMBL" id="TMW65736.1"/>
    </source>
</evidence>
<dbReference type="PROSITE" id="PS00108">
    <property type="entry name" value="PROTEIN_KINASE_ST"/>
    <property type="match status" value="1"/>
</dbReference>
<dbReference type="GO" id="GO:0004674">
    <property type="term" value="F:protein serine/threonine kinase activity"/>
    <property type="evidence" value="ECO:0007669"/>
    <property type="project" value="UniProtKB-KW"/>
</dbReference>
<dbReference type="PROSITE" id="PS00107">
    <property type="entry name" value="PROTEIN_KINASE_ATP"/>
    <property type="match status" value="1"/>
</dbReference>
<name>A0A8K1CLB3_PYTOL</name>
<comment type="similarity">
    <text evidence="4">Belongs to the protein kinase superfamily.</text>
</comment>
<protein>
    <recommendedName>
        <fullName evidence="6">Protein kinase domain-containing protein</fullName>
    </recommendedName>
</protein>
<comment type="caution">
    <text evidence="7">The sequence shown here is derived from an EMBL/GenBank/DDBJ whole genome shotgun (WGS) entry which is preliminary data.</text>
</comment>
<evidence type="ECO:0000256" key="2">
    <source>
        <dbReference type="ARBA" id="ARBA00022840"/>
    </source>
</evidence>
<dbReference type="Gene3D" id="1.10.510.10">
    <property type="entry name" value="Transferase(Phosphotransferase) domain 1"/>
    <property type="match status" value="1"/>
</dbReference>
<dbReference type="PANTHER" id="PTHR24347">
    <property type="entry name" value="SERINE/THREONINE-PROTEIN KINASE"/>
    <property type="match status" value="1"/>
</dbReference>
<keyword evidence="2 3" id="KW-0067">ATP-binding</keyword>
<dbReference type="AlphaFoldDB" id="A0A8K1CLB3"/>
<dbReference type="InterPro" id="IPR000719">
    <property type="entry name" value="Prot_kinase_dom"/>
</dbReference>
<dbReference type="Proteomes" id="UP000794436">
    <property type="component" value="Unassembled WGS sequence"/>
</dbReference>
<keyword evidence="1 3" id="KW-0547">Nucleotide-binding</keyword>
<evidence type="ECO:0000313" key="8">
    <source>
        <dbReference type="Proteomes" id="UP000794436"/>
    </source>
</evidence>
<dbReference type="EMBL" id="SPLM01000037">
    <property type="protein sequence ID" value="TMW65736.1"/>
    <property type="molecule type" value="Genomic_DNA"/>
</dbReference>